<evidence type="ECO:0000256" key="4">
    <source>
        <dbReference type="ARBA" id="ARBA00022679"/>
    </source>
</evidence>
<dbReference type="PANTHER" id="PTHR43047">
    <property type="entry name" value="TWO-COMPONENT HISTIDINE PROTEIN KINASE"/>
    <property type="match status" value="1"/>
</dbReference>
<dbReference type="GO" id="GO:0000155">
    <property type="term" value="F:phosphorelay sensor kinase activity"/>
    <property type="evidence" value="ECO:0007669"/>
    <property type="project" value="InterPro"/>
</dbReference>
<dbReference type="Gene3D" id="1.10.287.130">
    <property type="match status" value="1"/>
</dbReference>
<dbReference type="SMART" id="SM00388">
    <property type="entry name" value="HisKA"/>
    <property type="match status" value="1"/>
</dbReference>
<dbReference type="InterPro" id="IPR013767">
    <property type="entry name" value="PAS_fold"/>
</dbReference>
<feature type="domain" description="PAS" evidence="8">
    <location>
        <begin position="277"/>
        <end position="347"/>
    </location>
</feature>
<dbReference type="InterPro" id="IPR004358">
    <property type="entry name" value="Sig_transdc_His_kin-like_C"/>
</dbReference>
<dbReference type="Pfam" id="PF00989">
    <property type="entry name" value="PAS"/>
    <property type="match status" value="3"/>
</dbReference>
<dbReference type="Proteomes" id="UP000316292">
    <property type="component" value="Unassembled WGS sequence"/>
</dbReference>
<dbReference type="InterPro" id="IPR003661">
    <property type="entry name" value="HisK_dim/P_dom"/>
</dbReference>
<evidence type="ECO:0000313" key="11">
    <source>
        <dbReference type="Proteomes" id="UP000316292"/>
    </source>
</evidence>
<feature type="domain" description="PAC" evidence="9">
    <location>
        <begin position="350"/>
        <end position="402"/>
    </location>
</feature>
<evidence type="ECO:0000259" key="7">
    <source>
        <dbReference type="PROSITE" id="PS50109"/>
    </source>
</evidence>
<dbReference type="AlphaFoldDB" id="A0A538SJJ8"/>
<keyword evidence="5" id="KW-0418">Kinase</keyword>
<dbReference type="Pfam" id="PF02518">
    <property type="entry name" value="HATPase_c"/>
    <property type="match status" value="1"/>
</dbReference>
<dbReference type="InterPro" id="IPR036890">
    <property type="entry name" value="HATPase_C_sf"/>
</dbReference>
<name>A0A538SJJ8_UNCEI</name>
<dbReference type="SUPFAM" id="SSF55874">
    <property type="entry name" value="ATPase domain of HSP90 chaperone/DNA topoisomerase II/histidine kinase"/>
    <property type="match status" value="1"/>
</dbReference>
<dbReference type="SMART" id="SM00091">
    <property type="entry name" value="PAS"/>
    <property type="match status" value="3"/>
</dbReference>
<dbReference type="InterPro" id="IPR035965">
    <property type="entry name" value="PAS-like_dom_sf"/>
</dbReference>
<evidence type="ECO:0000256" key="5">
    <source>
        <dbReference type="ARBA" id="ARBA00022777"/>
    </source>
</evidence>
<dbReference type="PROSITE" id="PS50113">
    <property type="entry name" value="PAC"/>
    <property type="match status" value="2"/>
</dbReference>
<dbReference type="CDD" id="cd16922">
    <property type="entry name" value="HATPase_EvgS-ArcB-TorS-like"/>
    <property type="match status" value="1"/>
</dbReference>
<sequence>MREKPSTLRTRGKNSRQKEPEANSSPLHAPGESEVAFRALAEKSTEPTVLVDKEGRVLYSNSAAANLLGYPITALPGRSIFENIHPRDSGRAQGFFQDALARPGFPILGDFRFRNQGGGYRALGMVAVNRPDTSSFDAVILTYQDITDRQQASETRARLAAIVESSDDAIIAEGLDGTILSWNLAAERVYGWAAEEVLGLPITITVPPDRMDELNECMARARQGDRVDHLETIRVRKDGTRIAVSITLSPIRDDEGNIIGLSKSSRDITGLQAAGETRARLAAVVESSDDAIISETLDGTITSWNRAAERLHGWTRDEAIGRPISMTVPADRMEELKDYMARVRRGERVDHLETVCLRKDGSRLDVSITLSPILDEHRRIIGLSKSSRDITERRRFEAELWRKNIELEIASRAKDAFLASMSHELRTPLNSIIGFTGTMLMKLPGELTEDQERQLQLIQFSARHLLSLINDLLNLAKVQSGKTELQLERVACRPIVQEIGATFRPGAGAKGLRFEVGLPSREVEIHSDRRTLLQILLNLAGNAIKFTEQGTVRVDLEELSPVPGKRREVAFRVTDTGIGIRREDQGRLFQPFEQFHAKRSEADPGSGLGLHLSQRMAYRLGGKIDFTSEPGRGTIFTLRLPAD</sequence>
<proteinExistence type="predicted"/>
<evidence type="ECO:0000259" key="8">
    <source>
        <dbReference type="PROSITE" id="PS50112"/>
    </source>
</evidence>
<dbReference type="PROSITE" id="PS50109">
    <property type="entry name" value="HIS_KIN"/>
    <property type="match status" value="1"/>
</dbReference>
<accession>A0A538SJJ8</accession>
<keyword evidence="4" id="KW-0808">Transferase</keyword>
<dbReference type="SUPFAM" id="SSF47384">
    <property type="entry name" value="Homodimeric domain of signal transducing histidine kinase"/>
    <property type="match status" value="1"/>
</dbReference>
<feature type="domain" description="PAC" evidence="9">
    <location>
        <begin position="228"/>
        <end position="280"/>
    </location>
</feature>
<feature type="domain" description="PAS" evidence="8">
    <location>
        <begin position="33"/>
        <end position="103"/>
    </location>
</feature>
<gene>
    <name evidence="10" type="ORF">E6K71_00200</name>
</gene>
<evidence type="ECO:0000256" key="3">
    <source>
        <dbReference type="ARBA" id="ARBA00022553"/>
    </source>
</evidence>
<comment type="caution">
    <text evidence="10">The sequence shown here is derived from an EMBL/GenBank/DDBJ whole genome shotgun (WGS) entry which is preliminary data.</text>
</comment>
<dbReference type="InterPro" id="IPR005467">
    <property type="entry name" value="His_kinase_dom"/>
</dbReference>
<dbReference type="GO" id="GO:0006355">
    <property type="term" value="P:regulation of DNA-templated transcription"/>
    <property type="evidence" value="ECO:0007669"/>
    <property type="project" value="InterPro"/>
</dbReference>
<dbReference type="Gene3D" id="3.30.450.20">
    <property type="entry name" value="PAS domain"/>
    <property type="match status" value="3"/>
</dbReference>
<dbReference type="NCBIfam" id="TIGR00229">
    <property type="entry name" value="sensory_box"/>
    <property type="match status" value="3"/>
</dbReference>
<dbReference type="InterPro" id="IPR003594">
    <property type="entry name" value="HATPase_dom"/>
</dbReference>
<evidence type="ECO:0000259" key="9">
    <source>
        <dbReference type="PROSITE" id="PS50113"/>
    </source>
</evidence>
<feature type="domain" description="PAS" evidence="8">
    <location>
        <begin position="155"/>
        <end position="225"/>
    </location>
</feature>
<feature type="domain" description="Histidine kinase" evidence="7">
    <location>
        <begin position="420"/>
        <end position="643"/>
    </location>
</feature>
<evidence type="ECO:0000256" key="1">
    <source>
        <dbReference type="ARBA" id="ARBA00000085"/>
    </source>
</evidence>
<dbReference type="SUPFAM" id="SSF55785">
    <property type="entry name" value="PYP-like sensor domain (PAS domain)"/>
    <property type="match status" value="3"/>
</dbReference>
<dbReference type="InterPro" id="IPR000014">
    <property type="entry name" value="PAS"/>
</dbReference>
<dbReference type="Pfam" id="PF00512">
    <property type="entry name" value="HisKA"/>
    <property type="match status" value="1"/>
</dbReference>
<keyword evidence="3" id="KW-0597">Phosphoprotein</keyword>
<dbReference type="SMART" id="SM00086">
    <property type="entry name" value="PAC"/>
    <property type="match status" value="3"/>
</dbReference>
<dbReference type="InterPro" id="IPR001610">
    <property type="entry name" value="PAC"/>
</dbReference>
<dbReference type="CDD" id="cd00130">
    <property type="entry name" value="PAS"/>
    <property type="match status" value="3"/>
</dbReference>
<dbReference type="CDD" id="cd00082">
    <property type="entry name" value="HisKA"/>
    <property type="match status" value="1"/>
</dbReference>
<organism evidence="10 11">
    <name type="scientific">Eiseniibacteriota bacterium</name>
    <dbReference type="NCBI Taxonomy" id="2212470"/>
    <lineage>
        <taxon>Bacteria</taxon>
        <taxon>Candidatus Eiseniibacteriota</taxon>
    </lineage>
</organism>
<protein>
    <recommendedName>
        <fullName evidence="2">histidine kinase</fullName>
        <ecNumber evidence="2">2.7.13.3</ecNumber>
    </recommendedName>
</protein>
<dbReference type="PRINTS" id="PR00344">
    <property type="entry name" value="BCTRLSENSOR"/>
</dbReference>
<reference evidence="10 11" key="1">
    <citation type="journal article" date="2019" name="Nat. Microbiol.">
        <title>Mediterranean grassland soil C-N compound turnover is dependent on rainfall and depth, and is mediated by genomically divergent microorganisms.</title>
        <authorList>
            <person name="Diamond S."/>
            <person name="Andeer P.F."/>
            <person name="Li Z."/>
            <person name="Crits-Christoph A."/>
            <person name="Burstein D."/>
            <person name="Anantharaman K."/>
            <person name="Lane K.R."/>
            <person name="Thomas B.C."/>
            <person name="Pan C."/>
            <person name="Northen T.R."/>
            <person name="Banfield J.F."/>
        </authorList>
    </citation>
    <scope>NUCLEOTIDE SEQUENCE [LARGE SCALE GENOMIC DNA]</scope>
    <source>
        <strain evidence="10">WS_1</strain>
    </source>
</reference>
<dbReference type="InterPro" id="IPR036097">
    <property type="entry name" value="HisK_dim/P_sf"/>
</dbReference>
<feature type="region of interest" description="Disordered" evidence="6">
    <location>
        <begin position="1"/>
        <end position="32"/>
    </location>
</feature>
<evidence type="ECO:0000256" key="2">
    <source>
        <dbReference type="ARBA" id="ARBA00012438"/>
    </source>
</evidence>
<dbReference type="InterPro" id="IPR000700">
    <property type="entry name" value="PAS-assoc_C"/>
</dbReference>
<dbReference type="Gene3D" id="3.30.565.10">
    <property type="entry name" value="Histidine kinase-like ATPase, C-terminal domain"/>
    <property type="match status" value="1"/>
</dbReference>
<dbReference type="EC" id="2.7.13.3" evidence="2"/>
<comment type="catalytic activity">
    <reaction evidence="1">
        <text>ATP + protein L-histidine = ADP + protein N-phospho-L-histidine.</text>
        <dbReference type="EC" id="2.7.13.3"/>
    </reaction>
</comment>
<dbReference type="PROSITE" id="PS50112">
    <property type="entry name" value="PAS"/>
    <property type="match status" value="3"/>
</dbReference>
<dbReference type="SMART" id="SM00387">
    <property type="entry name" value="HATPase_c"/>
    <property type="match status" value="1"/>
</dbReference>
<evidence type="ECO:0000256" key="6">
    <source>
        <dbReference type="SAM" id="MobiDB-lite"/>
    </source>
</evidence>
<evidence type="ECO:0000313" key="10">
    <source>
        <dbReference type="EMBL" id="TMQ51537.1"/>
    </source>
</evidence>
<dbReference type="EMBL" id="VBOR01000006">
    <property type="protein sequence ID" value="TMQ51537.1"/>
    <property type="molecule type" value="Genomic_DNA"/>
</dbReference>